<evidence type="ECO:0000313" key="7">
    <source>
        <dbReference type="EMBL" id="EPT01561.1"/>
    </source>
</evidence>
<evidence type="ECO:0000256" key="5">
    <source>
        <dbReference type="ARBA" id="ARBA00022840"/>
    </source>
</evidence>
<dbReference type="eggNOG" id="ENOG502SJ8C">
    <property type="taxonomic scope" value="Eukaryota"/>
</dbReference>
<accession>S8FJH5</accession>
<keyword evidence="8" id="KW-1185">Reference proteome</keyword>
<organism evidence="7 8">
    <name type="scientific">Fomitopsis schrenkii</name>
    <name type="common">Brown rot fungus</name>
    <dbReference type="NCBI Taxonomy" id="2126942"/>
    <lineage>
        <taxon>Eukaryota</taxon>
        <taxon>Fungi</taxon>
        <taxon>Dikarya</taxon>
        <taxon>Basidiomycota</taxon>
        <taxon>Agaricomycotina</taxon>
        <taxon>Agaricomycetes</taxon>
        <taxon>Polyporales</taxon>
        <taxon>Fomitopsis</taxon>
    </lineage>
</organism>
<keyword evidence="5" id="KW-0067">ATP-binding</keyword>
<dbReference type="Gene3D" id="3.30.200.20">
    <property type="entry name" value="Phosphorylase Kinase, domain 1"/>
    <property type="match status" value="1"/>
</dbReference>
<dbReference type="GO" id="GO:0005524">
    <property type="term" value="F:ATP binding"/>
    <property type="evidence" value="ECO:0007669"/>
    <property type="project" value="UniProtKB-KW"/>
</dbReference>
<dbReference type="AlphaFoldDB" id="S8FJH5"/>
<dbReference type="InParanoid" id="S8FJH5"/>
<feature type="domain" description="Aminoglycoside phosphotransferase" evidence="6">
    <location>
        <begin position="28"/>
        <end position="281"/>
    </location>
</feature>
<dbReference type="GO" id="GO:0016301">
    <property type="term" value="F:kinase activity"/>
    <property type="evidence" value="ECO:0007669"/>
    <property type="project" value="UniProtKB-KW"/>
</dbReference>
<evidence type="ECO:0000259" key="6">
    <source>
        <dbReference type="Pfam" id="PF01636"/>
    </source>
</evidence>
<reference evidence="7 8" key="1">
    <citation type="journal article" date="2012" name="Science">
        <title>The Paleozoic origin of enzymatic lignin decomposition reconstructed from 31 fungal genomes.</title>
        <authorList>
            <person name="Floudas D."/>
            <person name="Binder M."/>
            <person name="Riley R."/>
            <person name="Barry K."/>
            <person name="Blanchette R.A."/>
            <person name="Henrissat B."/>
            <person name="Martinez A.T."/>
            <person name="Otillar R."/>
            <person name="Spatafora J.W."/>
            <person name="Yadav J.S."/>
            <person name="Aerts A."/>
            <person name="Benoit I."/>
            <person name="Boyd A."/>
            <person name="Carlson A."/>
            <person name="Copeland A."/>
            <person name="Coutinho P.M."/>
            <person name="de Vries R.P."/>
            <person name="Ferreira P."/>
            <person name="Findley K."/>
            <person name="Foster B."/>
            <person name="Gaskell J."/>
            <person name="Glotzer D."/>
            <person name="Gorecki P."/>
            <person name="Heitman J."/>
            <person name="Hesse C."/>
            <person name="Hori C."/>
            <person name="Igarashi K."/>
            <person name="Jurgens J.A."/>
            <person name="Kallen N."/>
            <person name="Kersten P."/>
            <person name="Kohler A."/>
            <person name="Kuees U."/>
            <person name="Kumar T.K.A."/>
            <person name="Kuo A."/>
            <person name="LaButti K."/>
            <person name="Larrondo L.F."/>
            <person name="Lindquist E."/>
            <person name="Ling A."/>
            <person name="Lombard V."/>
            <person name="Lucas S."/>
            <person name="Lundell T."/>
            <person name="Martin R."/>
            <person name="McLaughlin D.J."/>
            <person name="Morgenstern I."/>
            <person name="Morin E."/>
            <person name="Murat C."/>
            <person name="Nagy L.G."/>
            <person name="Nolan M."/>
            <person name="Ohm R.A."/>
            <person name="Patyshakuliyeva A."/>
            <person name="Rokas A."/>
            <person name="Ruiz-Duenas F.J."/>
            <person name="Sabat G."/>
            <person name="Salamov A."/>
            <person name="Samejima M."/>
            <person name="Schmutz J."/>
            <person name="Slot J.C."/>
            <person name="St John F."/>
            <person name="Stenlid J."/>
            <person name="Sun H."/>
            <person name="Sun S."/>
            <person name="Syed K."/>
            <person name="Tsang A."/>
            <person name="Wiebenga A."/>
            <person name="Young D."/>
            <person name="Pisabarro A."/>
            <person name="Eastwood D.C."/>
            <person name="Martin F."/>
            <person name="Cullen D."/>
            <person name="Grigoriev I.V."/>
            <person name="Hibbett D.S."/>
        </authorList>
    </citation>
    <scope>NUCLEOTIDE SEQUENCE</scope>
    <source>
        <strain evidence="8">FP-58527</strain>
    </source>
</reference>
<evidence type="ECO:0000256" key="4">
    <source>
        <dbReference type="ARBA" id="ARBA00022777"/>
    </source>
</evidence>
<dbReference type="Pfam" id="PF01636">
    <property type="entry name" value="APH"/>
    <property type="match status" value="1"/>
</dbReference>
<dbReference type="STRING" id="743788.S8FJH5"/>
<dbReference type="PANTHER" id="PTHR34273:SF2">
    <property type="entry name" value="METHYLTHIORIBOSE KINASE"/>
    <property type="match status" value="1"/>
</dbReference>
<keyword evidence="3" id="KW-0547">Nucleotide-binding</keyword>
<keyword evidence="2" id="KW-0808">Transferase</keyword>
<dbReference type="InterPro" id="IPR011009">
    <property type="entry name" value="Kinase-like_dom_sf"/>
</dbReference>
<name>S8FJH5_FOMSC</name>
<dbReference type="Gene3D" id="3.90.1200.10">
    <property type="match status" value="1"/>
</dbReference>
<evidence type="ECO:0000256" key="1">
    <source>
        <dbReference type="ARBA" id="ARBA00010165"/>
    </source>
</evidence>
<gene>
    <name evidence="7" type="ORF">FOMPIDRAFT_1023238</name>
</gene>
<evidence type="ECO:0000313" key="8">
    <source>
        <dbReference type="Proteomes" id="UP000015241"/>
    </source>
</evidence>
<dbReference type="Proteomes" id="UP000015241">
    <property type="component" value="Unassembled WGS sequence"/>
</dbReference>
<dbReference type="OrthoDB" id="25129at2759"/>
<dbReference type="EMBL" id="KE504141">
    <property type="protein sequence ID" value="EPT01561.1"/>
    <property type="molecule type" value="Genomic_DNA"/>
</dbReference>
<keyword evidence="4" id="KW-0418">Kinase</keyword>
<dbReference type="PANTHER" id="PTHR34273">
    <property type="entry name" value="METHYLTHIORIBOSE KINASE"/>
    <property type="match status" value="1"/>
</dbReference>
<evidence type="ECO:0000256" key="2">
    <source>
        <dbReference type="ARBA" id="ARBA00022679"/>
    </source>
</evidence>
<proteinExistence type="inferred from homology"/>
<evidence type="ECO:0000256" key="3">
    <source>
        <dbReference type="ARBA" id="ARBA00022741"/>
    </source>
</evidence>
<dbReference type="InterPro" id="IPR002575">
    <property type="entry name" value="Aminoglycoside_PTrfase"/>
</dbReference>
<protein>
    <recommendedName>
        <fullName evidence="6">Aminoglycoside phosphotransferase domain-containing protein</fullName>
    </recommendedName>
</protein>
<dbReference type="HOGENOM" id="CLU_059226_1_1_1"/>
<sequence>MAGANDIATVAGVQAYIVDTPFDTTTSILPLSGGFGNYAYRLTLREPFREHNTVVLKHAKPYVAAFKDMPFSVERQTYEITALRQVRANLPPNALVTVPEVLWFDDTANVIVMSDCGAQSVTLKQALTSNALPLTLAHELGRGLGEFLARVHALGKTNREFNAFFARNEEGKRLSALVTYGQLLSTLTDGSLPALADPPLGVSPGELARAAEVAREADAAMRTTRETVVMGDFWPGNVLISLAEKPAADADGPAVGIEKAYVVDWELVRTGLAGLDIAQFVAELQLICEFKPEGKEAASSVRDAFLSAYRQTAGVEGGNLGVARRALTHIGAHFVAWTPRVGWEGKDKVRETVRKGVDLLVEGPEGTEEYVKSSLLGHILE</sequence>
<comment type="similarity">
    <text evidence="1">Belongs to the methylthioribose kinase family.</text>
</comment>
<dbReference type="SUPFAM" id="SSF56112">
    <property type="entry name" value="Protein kinase-like (PK-like)"/>
    <property type="match status" value="1"/>
</dbReference>